<keyword evidence="1" id="KW-0812">Transmembrane</keyword>
<evidence type="ECO:0000313" key="2">
    <source>
        <dbReference type="EMBL" id="KIW09435.1"/>
    </source>
</evidence>
<sequence length="124" mass="13731">MKRVVDLKNDEELKAASWEAARGAAYGASTWGIGAALASGVAHMYSPIYRGLTVQFRIFLVMSGMVLGGFVEADKRMVAYEKMVRHNNRIRRDAAIWRAYEEEFEAKDAPGAGSDEKVQGKESN</sequence>
<dbReference type="Proteomes" id="UP000053259">
    <property type="component" value="Unassembled WGS sequence"/>
</dbReference>
<keyword evidence="1" id="KW-1133">Transmembrane helix</keyword>
<proteinExistence type="predicted"/>
<gene>
    <name evidence="2" type="ORF">PV09_00320</name>
</gene>
<dbReference type="InParanoid" id="A0A0D2ASD9"/>
<evidence type="ECO:0000313" key="3">
    <source>
        <dbReference type="Proteomes" id="UP000053259"/>
    </source>
</evidence>
<dbReference type="EMBL" id="KN847529">
    <property type="protein sequence ID" value="KIW09435.1"/>
    <property type="molecule type" value="Genomic_DNA"/>
</dbReference>
<keyword evidence="3" id="KW-1185">Reference proteome</keyword>
<protein>
    <recommendedName>
        <fullName evidence="4">HIG1 domain-containing protein</fullName>
    </recommendedName>
</protein>
<dbReference type="GeneID" id="27308293"/>
<dbReference type="OrthoDB" id="3979469at2759"/>
<evidence type="ECO:0000256" key="1">
    <source>
        <dbReference type="SAM" id="Phobius"/>
    </source>
</evidence>
<keyword evidence="1" id="KW-0472">Membrane</keyword>
<organism evidence="2 3">
    <name type="scientific">Verruconis gallopava</name>
    <dbReference type="NCBI Taxonomy" id="253628"/>
    <lineage>
        <taxon>Eukaryota</taxon>
        <taxon>Fungi</taxon>
        <taxon>Dikarya</taxon>
        <taxon>Ascomycota</taxon>
        <taxon>Pezizomycotina</taxon>
        <taxon>Dothideomycetes</taxon>
        <taxon>Pleosporomycetidae</taxon>
        <taxon>Venturiales</taxon>
        <taxon>Sympoventuriaceae</taxon>
        <taxon>Verruconis</taxon>
    </lineage>
</organism>
<evidence type="ECO:0008006" key="4">
    <source>
        <dbReference type="Google" id="ProtNLM"/>
    </source>
</evidence>
<feature type="transmembrane region" description="Helical" evidence="1">
    <location>
        <begin position="54"/>
        <end position="73"/>
    </location>
</feature>
<dbReference type="VEuPathDB" id="FungiDB:PV09_00320"/>
<dbReference type="PANTHER" id="PTHR39153">
    <property type="entry name" value="AGR244WP"/>
    <property type="match status" value="1"/>
</dbReference>
<reference evidence="2 3" key="1">
    <citation type="submission" date="2015-01" db="EMBL/GenBank/DDBJ databases">
        <title>The Genome Sequence of Ochroconis gallopava CBS43764.</title>
        <authorList>
            <consortium name="The Broad Institute Genomics Platform"/>
            <person name="Cuomo C."/>
            <person name="de Hoog S."/>
            <person name="Gorbushina A."/>
            <person name="Stielow B."/>
            <person name="Teixiera M."/>
            <person name="Abouelleil A."/>
            <person name="Chapman S.B."/>
            <person name="Priest M."/>
            <person name="Young S.K."/>
            <person name="Wortman J."/>
            <person name="Nusbaum C."/>
            <person name="Birren B."/>
        </authorList>
    </citation>
    <scope>NUCLEOTIDE SEQUENCE [LARGE SCALE GENOMIC DNA]</scope>
    <source>
        <strain evidence="2 3">CBS 43764</strain>
    </source>
</reference>
<name>A0A0D2ASD9_9PEZI</name>
<dbReference type="InterPro" id="IPR038882">
    <property type="entry name" value="Rcf3"/>
</dbReference>
<dbReference type="RefSeq" id="XP_016219304.1">
    <property type="nucleotide sequence ID" value="XM_016353047.1"/>
</dbReference>
<dbReference type="HOGENOM" id="CLU_148205_0_0_1"/>
<dbReference type="AlphaFoldDB" id="A0A0D2ASD9"/>
<dbReference type="PANTHER" id="PTHR39153:SF1">
    <property type="entry name" value="AGR244WP"/>
    <property type="match status" value="1"/>
</dbReference>
<accession>A0A0D2ASD9</accession>